<keyword evidence="7" id="KW-0275">Fatty acid biosynthesis</keyword>
<gene>
    <name evidence="9" type="ORF">B0A49_07226</name>
</gene>
<keyword evidence="10" id="KW-1185">Reference proteome</keyword>
<dbReference type="PRINTS" id="PR00081">
    <property type="entry name" value="GDHRDH"/>
</dbReference>
<dbReference type="Gene3D" id="3.10.129.10">
    <property type="entry name" value="Hotdog Thioesterase"/>
    <property type="match status" value="1"/>
</dbReference>
<comment type="pathway">
    <text evidence="1">Lipid metabolism; fatty acid biosynthesis.</text>
</comment>
<dbReference type="PROSITE" id="PS00061">
    <property type="entry name" value="ADH_SHORT"/>
    <property type="match status" value="1"/>
</dbReference>
<dbReference type="InterPro" id="IPR029069">
    <property type="entry name" value="HotDog_dom_sf"/>
</dbReference>
<dbReference type="InterPro" id="IPR036291">
    <property type="entry name" value="NAD(P)-bd_dom_sf"/>
</dbReference>
<dbReference type="CDD" id="cd03443">
    <property type="entry name" value="PaaI_thioesterase"/>
    <property type="match status" value="1"/>
</dbReference>
<keyword evidence="2" id="KW-0444">Lipid biosynthesis</keyword>
<protein>
    <recommendedName>
        <fullName evidence="8">Thioesterase domain-containing protein</fullName>
    </recommendedName>
</protein>
<evidence type="ECO:0000259" key="8">
    <source>
        <dbReference type="Pfam" id="PF03061"/>
    </source>
</evidence>
<dbReference type="GO" id="GO:0030497">
    <property type="term" value="P:fatty acid elongation"/>
    <property type="evidence" value="ECO:0007669"/>
    <property type="project" value="TreeGrafter"/>
</dbReference>
<keyword evidence="4" id="KW-0521">NADP</keyword>
<dbReference type="InterPro" id="IPR006683">
    <property type="entry name" value="Thioestr_dom"/>
</dbReference>
<keyword evidence="6" id="KW-0443">Lipid metabolism</keyword>
<comment type="caution">
    <text evidence="9">The sequence shown here is derived from an EMBL/GenBank/DDBJ whole genome shotgun (WGS) entry which is preliminary data.</text>
</comment>
<dbReference type="SUPFAM" id="SSF51735">
    <property type="entry name" value="NAD(P)-binding Rossmann-fold domains"/>
    <property type="match status" value="1"/>
</dbReference>
<dbReference type="PANTHER" id="PTHR43086:SF2">
    <property type="entry name" value="HYDROXYSTEROID DEHYDROGENASE-LIKE PROTEIN 1"/>
    <property type="match status" value="1"/>
</dbReference>
<evidence type="ECO:0000256" key="2">
    <source>
        <dbReference type="ARBA" id="ARBA00022516"/>
    </source>
</evidence>
<dbReference type="Pfam" id="PF03061">
    <property type="entry name" value="4HBT"/>
    <property type="match status" value="1"/>
</dbReference>
<evidence type="ECO:0000256" key="7">
    <source>
        <dbReference type="ARBA" id="ARBA00023160"/>
    </source>
</evidence>
<evidence type="ECO:0000256" key="6">
    <source>
        <dbReference type="ARBA" id="ARBA00023098"/>
    </source>
</evidence>
<evidence type="ECO:0000256" key="3">
    <source>
        <dbReference type="ARBA" id="ARBA00022832"/>
    </source>
</evidence>
<dbReference type="AlphaFoldDB" id="A0A4U0WXK1"/>
<dbReference type="Gene3D" id="3.40.50.720">
    <property type="entry name" value="NAD(P)-binding Rossmann-like Domain"/>
    <property type="match status" value="1"/>
</dbReference>
<evidence type="ECO:0000313" key="9">
    <source>
        <dbReference type="EMBL" id="TKA66565.1"/>
    </source>
</evidence>
<evidence type="ECO:0000256" key="1">
    <source>
        <dbReference type="ARBA" id="ARBA00005194"/>
    </source>
</evidence>
<proteinExistence type="predicted"/>
<dbReference type="PANTHER" id="PTHR43086">
    <property type="entry name" value="VERY-LONG-CHAIN 3-OXOOACYL-COA REDUCTASE"/>
    <property type="match status" value="1"/>
</dbReference>
<dbReference type="InterPro" id="IPR002347">
    <property type="entry name" value="SDR_fam"/>
</dbReference>
<evidence type="ECO:0000313" key="10">
    <source>
        <dbReference type="Proteomes" id="UP000308768"/>
    </source>
</evidence>
<keyword evidence="3" id="KW-0276">Fatty acid metabolism</keyword>
<organism evidence="9 10">
    <name type="scientific">Cryomyces minteri</name>
    <dbReference type="NCBI Taxonomy" id="331657"/>
    <lineage>
        <taxon>Eukaryota</taxon>
        <taxon>Fungi</taxon>
        <taxon>Dikarya</taxon>
        <taxon>Ascomycota</taxon>
        <taxon>Pezizomycotina</taxon>
        <taxon>Dothideomycetes</taxon>
        <taxon>Dothideomycetes incertae sedis</taxon>
        <taxon>Cryomyces</taxon>
    </lineage>
</organism>
<dbReference type="GO" id="GO:0016491">
    <property type="term" value="F:oxidoreductase activity"/>
    <property type="evidence" value="ECO:0007669"/>
    <property type="project" value="UniProtKB-KW"/>
</dbReference>
<keyword evidence="5" id="KW-0560">Oxidoreductase</keyword>
<dbReference type="GO" id="GO:0005783">
    <property type="term" value="C:endoplasmic reticulum"/>
    <property type="evidence" value="ECO:0007669"/>
    <property type="project" value="TreeGrafter"/>
</dbReference>
<sequence length="478" mass="51663">MAVSFATLFQAIGLFTAVNVCYRFFRFLQLYNRPSTITRYLDISNPTWALVTGATDGIGKAFAYELCSLGFNVILHGRNASKLSSTQKDLEARFPGRAVASIVVDASNATEDSYKSILSAVEGKNLRILINNVGGVFHEPWLKALESLNQAEAEQTIDVNLRFPTQLTRVLLPTLTKNSPALIINIGSLSSIFQIPYGVVYSGAKAYVSAFSGALRAEMRAEKKDVEVLTVQVGMTSTGTNKVPVNFMTPSAQTLARGALQRVRTKPASFAPSNEAANLLSTTVWFLLPLTSAHPPAMASSDAAFFEAIPWCARLLADPNIAVTSWSSRQAKDDGEDSCFGETLKTARTIDKSIAFHRKRASATSRVEESYMLLSLGSGLDGHAGLLHGGIVSTIMDEGTALLLQANVGGRQEMTSLYTVALNVSYKKPVRTPSVVLVSAEWLEWNGRKAKIRGTIRDATGGVLAVGDALFVQARERL</sequence>
<feature type="domain" description="Thioesterase" evidence="8">
    <location>
        <begin position="385"/>
        <end position="464"/>
    </location>
</feature>
<evidence type="ECO:0000256" key="4">
    <source>
        <dbReference type="ARBA" id="ARBA00022857"/>
    </source>
</evidence>
<accession>A0A4U0WXK1</accession>
<evidence type="ECO:0000256" key="5">
    <source>
        <dbReference type="ARBA" id="ARBA00023002"/>
    </source>
</evidence>
<dbReference type="InterPro" id="IPR020904">
    <property type="entry name" value="Sc_DH/Rdtase_CS"/>
</dbReference>
<dbReference type="Pfam" id="PF00106">
    <property type="entry name" value="adh_short"/>
    <property type="match status" value="1"/>
</dbReference>
<dbReference type="SUPFAM" id="SSF54637">
    <property type="entry name" value="Thioesterase/thiol ester dehydrase-isomerase"/>
    <property type="match status" value="1"/>
</dbReference>
<dbReference type="Proteomes" id="UP000308768">
    <property type="component" value="Unassembled WGS sequence"/>
</dbReference>
<dbReference type="OrthoDB" id="47007at2759"/>
<dbReference type="STRING" id="331657.A0A4U0WXK1"/>
<dbReference type="EMBL" id="NAJN01001004">
    <property type="protein sequence ID" value="TKA66565.1"/>
    <property type="molecule type" value="Genomic_DNA"/>
</dbReference>
<name>A0A4U0WXK1_9PEZI</name>
<reference evidence="9 10" key="1">
    <citation type="submission" date="2017-03" db="EMBL/GenBank/DDBJ databases">
        <title>Genomes of endolithic fungi from Antarctica.</title>
        <authorList>
            <person name="Coleine C."/>
            <person name="Masonjones S."/>
            <person name="Stajich J.E."/>
        </authorList>
    </citation>
    <scope>NUCLEOTIDE SEQUENCE [LARGE SCALE GENOMIC DNA]</scope>
    <source>
        <strain evidence="9 10">CCFEE 5187</strain>
    </source>
</reference>